<dbReference type="EMBL" id="QJKD01000003">
    <property type="protein sequence ID" value="PXX55155.1"/>
    <property type="molecule type" value="Genomic_DNA"/>
</dbReference>
<dbReference type="Proteomes" id="UP000248057">
    <property type="component" value="Unassembled WGS sequence"/>
</dbReference>
<protein>
    <submittedName>
        <fullName evidence="1">Uncharacterized protein</fullName>
    </submittedName>
</protein>
<reference evidence="1 2" key="1">
    <citation type="submission" date="2018-05" db="EMBL/GenBank/DDBJ databases">
        <title>Genomic Encyclopedia of Type Strains, Phase IV (KMG-IV): sequencing the most valuable type-strain genomes for metagenomic binning, comparative biology and taxonomic classification.</title>
        <authorList>
            <person name="Goeker M."/>
        </authorList>
    </citation>
    <scope>NUCLEOTIDE SEQUENCE [LARGE SCALE GENOMIC DNA]</scope>
    <source>
        <strain evidence="1 2">DSM 24995</strain>
    </source>
</reference>
<evidence type="ECO:0000313" key="1">
    <source>
        <dbReference type="EMBL" id="PXX55155.1"/>
    </source>
</evidence>
<proteinExistence type="predicted"/>
<dbReference type="GeneID" id="86060718"/>
<organism evidence="1 2">
    <name type="scientific">Hungatella effluvii</name>
    <dbReference type="NCBI Taxonomy" id="1096246"/>
    <lineage>
        <taxon>Bacteria</taxon>
        <taxon>Bacillati</taxon>
        <taxon>Bacillota</taxon>
        <taxon>Clostridia</taxon>
        <taxon>Lachnospirales</taxon>
        <taxon>Lachnospiraceae</taxon>
        <taxon>Hungatella</taxon>
    </lineage>
</organism>
<evidence type="ECO:0000313" key="2">
    <source>
        <dbReference type="Proteomes" id="UP000248057"/>
    </source>
</evidence>
<dbReference type="AlphaFoldDB" id="A0A2V3Y8L9"/>
<keyword evidence="2" id="KW-1185">Reference proteome</keyword>
<accession>A0A2V3Y8L9</accession>
<name>A0A2V3Y8L9_9FIRM</name>
<dbReference type="RefSeq" id="WP_110322251.1">
    <property type="nucleotide sequence ID" value="NZ_QJKD01000003.1"/>
</dbReference>
<comment type="caution">
    <text evidence="1">The sequence shown here is derived from an EMBL/GenBank/DDBJ whole genome shotgun (WGS) entry which is preliminary data.</text>
</comment>
<sequence>MSDYIVKIIPTDFTYSVTKEQANRILKFLRSKVNADNIQALIHATPTFVDSGSSLETISCPHCGEQLDFNWWGKAMDAASKDNFKELSINMPCCGKESTLNDLHYDLLCGFACIEFDILNPSTDFDNDTLSNIEDLIGRPIHMVHAHI</sequence>
<gene>
    <name evidence="1" type="ORF">DFR60_103206</name>
</gene>